<keyword evidence="1" id="KW-1133">Transmembrane helix</keyword>
<accession>A0A815UJ92</accession>
<name>A0A815UJ92_ADIRI</name>
<dbReference type="Proteomes" id="UP000663852">
    <property type="component" value="Unassembled WGS sequence"/>
</dbReference>
<feature type="transmembrane region" description="Helical" evidence="1">
    <location>
        <begin position="6"/>
        <end position="28"/>
    </location>
</feature>
<proteinExistence type="predicted"/>
<sequence length="128" mass="14520">MAGSCVFGEVITIITVVFWGGVCTAETVRRGNGNSMIRMDTIAERERERDVAYNIAPSFIQRKCKVGATELSIEWKPFKNGTSVTGYVVEIEENTNTCREVYRVWDAISSAEITKEHTLFFTSICMYW</sequence>
<dbReference type="EMBL" id="CAJNOJ010000762">
    <property type="protein sequence ID" value="CAF1519918.1"/>
    <property type="molecule type" value="Genomic_DNA"/>
</dbReference>
<evidence type="ECO:0000313" key="2">
    <source>
        <dbReference type="EMBL" id="CAF1519918.1"/>
    </source>
</evidence>
<comment type="caution">
    <text evidence="2">The sequence shown here is derived from an EMBL/GenBank/DDBJ whole genome shotgun (WGS) entry which is preliminary data.</text>
</comment>
<keyword evidence="1" id="KW-0812">Transmembrane</keyword>
<dbReference type="AlphaFoldDB" id="A0A815UJ92"/>
<keyword evidence="1" id="KW-0472">Membrane</keyword>
<evidence type="ECO:0000256" key="1">
    <source>
        <dbReference type="SAM" id="Phobius"/>
    </source>
</evidence>
<reference evidence="2" key="1">
    <citation type="submission" date="2021-02" db="EMBL/GenBank/DDBJ databases">
        <authorList>
            <person name="Nowell W R."/>
        </authorList>
    </citation>
    <scope>NUCLEOTIDE SEQUENCE</scope>
</reference>
<protein>
    <submittedName>
        <fullName evidence="2">Uncharacterized protein</fullName>
    </submittedName>
</protein>
<evidence type="ECO:0000313" key="3">
    <source>
        <dbReference type="Proteomes" id="UP000663852"/>
    </source>
</evidence>
<gene>
    <name evidence="2" type="ORF">EDS130_LOCUS43807</name>
</gene>
<organism evidence="2 3">
    <name type="scientific">Adineta ricciae</name>
    <name type="common">Rotifer</name>
    <dbReference type="NCBI Taxonomy" id="249248"/>
    <lineage>
        <taxon>Eukaryota</taxon>
        <taxon>Metazoa</taxon>
        <taxon>Spiralia</taxon>
        <taxon>Gnathifera</taxon>
        <taxon>Rotifera</taxon>
        <taxon>Eurotatoria</taxon>
        <taxon>Bdelloidea</taxon>
        <taxon>Adinetida</taxon>
        <taxon>Adinetidae</taxon>
        <taxon>Adineta</taxon>
    </lineage>
</organism>